<dbReference type="CTD" id="20243292"/>
<dbReference type="Pfam" id="PF01575">
    <property type="entry name" value="MaoC_dehydratas"/>
    <property type="match status" value="1"/>
</dbReference>
<dbReference type="Proteomes" id="UP000030746">
    <property type="component" value="Unassembled WGS sequence"/>
</dbReference>
<dbReference type="PANTHER" id="PTHR43841">
    <property type="entry name" value="3-HYDROXYACYL-THIOESTER DEHYDRATASE HTDX-RELATED"/>
    <property type="match status" value="1"/>
</dbReference>
<dbReference type="Gene3D" id="3.10.129.10">
    <property type="entry name" value="Hotdog Thioesterase"/>
    <property type="match status" value="1"/>
</dbReference>
<reference evidence="2 3" key="1">
    <citation type="journal article" date="2013" name="Nature">
        <title>Insights into bilaterian evolution from three spiralian genomes.</title>
        <authorList>
            <person name="Simakov O."/>
            <person name="Marletaz F."/>
            <person name="Cho S.J."/>
            <person name="Edsinger-Gonzales E."/>
            <person name="Havlak P."/>
            <person name="Hellsten U."/>
            <person name="Kuo D.H."/>
            <person name="Larsson T."/>
            <person name="Lv J."/>
            <person name="Arendt D."/>
            <person name="Savage R."/>
            <person name="Osoegawa K."/>
            <person name="de Jong P."/>
            <person name="Grimwood J."/>
            <person name="Chapman J.A."/>
            <person name="Shapiro H."/>
            <person name="Aerts A."/>
            <person name="Otillar R.P."/>
            <person name="Terry A.Y."/>
            <person name="Boore J.L."/>
            <person name="Grigoriev I.V."/>
            <person name="Lindberg D.R."/>
            <person name="Seaver E.C."/>
            <person name="Weisblat D.A."/>
            <person name="Putnam N.H."/>
            <person name="Rokhsar D.S."/>
        </authorList>
    </citation>
    <scope>NUCLEOTIDE SEQUENCE [LARGE SCALE GENOMIC DNA]</scope>
</reference>
<protein>
    <recommendedName>
        <fullName evidence="1">MaoC-like domain-containing protein</fullName>
    </recommendedName>
</protein>
<dbReference type="KEGG" id="lgi:LOTGIDRAFT_175639"/>
<dbReference type="PANTHER" id="PTHR43841:SF1">
    <property type="entry name" value="3-HYDROXYACYL-THIOESTER DEHYDRATASE X"/>
    <property type="match status" value="1"/>
</dbReference>
<dbReference type="OrthoDB" id="533830at2759"/>
<dbReference type="CDD" id="cd03441">
    <property type="entry name" value="R_hydratase_like"/>
    <property type="match status" value="1"/>
</dbReference>
<dbReference type="EMBL" id="KB201998">
    <property type="protein sequence ID" value="ESO92930.1"/>
    <property type="molecule type" value="Genomic_DNA"/>
</dbReference>
<accession>V4ACW1</accession>
<name>V4ACW1_LOTGI</name>
<dbReference type="SUPFAM" id="SSF54637">
    <property type="entry name" value="Thioesterase/thiol ester dehydrase-isomerase"/>
    <property type="match status" value="1"/>
</dbReference>
<evidence type="ECO:0000259" key="1">
    <source>
        <dbReference type="Pfam" id="PF01575"/>
    </source>
</evidence>
<dbReference type="AlphaFoldDB" id="V4ACW1"/>
<organism evidence="2 3">
    <name type="scientific">Lottia gigantea</name>
    <name type="common">Giant owl limpet</name>
    <dbReference type="NCBI Taxonomy" id="225164"/>
    <lineage>
        <taxon>Eukaryota</taxon>
        <taxon>Metazoa</taxon>
        <taxon>Spiralia</taxon>
        <taxon>Lophotrochozoa</taxon>
        <taxon>Mollusca</taxon>
        <taxon>Gastropoda</taxon>
        <taxon>Patellogastropoda</taxon>
        <taxon>Lottioidea</taxon>
        <taxon>Lottiidae</taxon>
        <taxon>Lottia</taxon>
    </lineage>
</organism>
<evidence type="ECO:0000313" key="3">
    <source>
        <dbReference type="Proteomes" id="UP000030746"/>
    </source>
</evidence>
<proteinExistence type="predicted"/>
<evidence type="ECO:0000313" key="2">
    <source>
        <dbReference type="EMBL" id="ESO92930.1"/>
    </source>
</evidence>
<dbReference type="InterPro" id="IPR029069">
    <property type="entry name" value="HotDog_dom_sf"/>
</dbReference>
<gene>
    <name evidence="2" type="ORF">LOTGIDRAFT_175639</name>
</gene>
<dbReference type="InterPro" id="IPR002539">
    <property type="entry name" value="MaoC-like_dom"/>
</dbReference>
<feature type="domain" description="MaoC-like" evidence="1">
    <location>
        <begin position="32"/>
        <end position="129"/>
    </location>
</feature>
<dbReference type="RefSeq" id="XP_009056384.1">
    <property type="nucleotide sequence ID" value="XM_009058136.1"/>
</dbReference>
<dbReference type="GO" id="GO:0018812">
    <property type="term" value="F:3-hydroxyacyl-CoA dehydratase activity"/>
    <property type="evidence" value="ECO:0007669"/>
    <property type="project" value="UniProtKB-ARBA"/>
</dbReference>
<dbReference type="HOGENOM" id="CLU_1888111_0_0_1"/>
<sequence length="135" mass="14964">MSGSARNKIRKISVSSLDNGAISSSIRVGGDTGLNYAHATGDWNPHHLYPWTAKLLGYRQPIAHGMWVLGKMIALIQSGQKLENYPISIEALFRRPLFMPGKVDFKYSKTSSNRYDFRVIDTETAVPHLTGSVVS</sequence>
<dbReference type="GeneID" id="20243292"/>
<keyword evidence="3" id="KW-1185">Reference proteome</keyword>